<dbReference type="AlphaFoldDB" id="A0A2T5UTZ8"/>
<dbReference type="OrthoDB" id="7203912at2"/>
<feature type="compositionally biased region" description="Low complexity" evidence="1">
    <location>
        <begin position="181"/>
        <end position="198"/>
    </location>
</feature>
<dbReference type="InterPro" id="IPR038610">
    <property type="entry name" value="FliK-like_C_sf"/>
</dbReference>
<proteinExistence type="predicted"/>
<evidence type="ECO:0000259" key="2">
    <source>
        <dbReference type="Pfam" id="PF02120"/>
    </source>
</evidence>
<keyword evidence="3" id="KW-0966">Cell projection</keyword>
<accession>A0A2T5UTZ8</accession>
<gene>
    <name evidence="3" type="ORF">C8N35_11339</name>
</gene>
<keyword evidence="3" id="KW-0282">Flagellum</keyword>
<name>A0A2T5UTZ8_9HYPH</name>
<dbReference type="Gene3D" id="3.30.750.140">
    <property type="match status" value="1"/>
</dbReference>
<evidence type="ECO:0000313" key="4">
    <source>
        <dbReference type="Proteomes" id="UP000244081"/>
    </source>
</evidence>
<organism evidence="3 4">
    <name type="scientific">Breoghania corrubedonensis</name>
    <dbReference type="NCBI Taxonomy" id="665038"/>
    <lineage>
        <taxon>Bacteria</taxon>
        <taxon>Pseudomonadati</taxon>
        <taxon>Pseudomonadota</taxon>
        <taxon>Alphaproteobacteria</taxon>
        <taxon>Hyphomicrobiales</taxon>
        <taxon>Stappiaceae</taxon>
        <taxon>Breoghania</taxon>
    </lineage>
</organism>
<dbReference type="Proteomes" id="UP000244081">
    <property type="component" value="Unassembled WGS sequence"/>
</dbReference>
<dbReference type="RefSeq" id="WP_107991869.1">
    <property type="nucleotide sequence ID" value="NZ_QAYG01000013.1"/>
</dbReference>
<evidence type="ECO:0000256" key="1">
    <source>
        <dbReference type="SAM" id="MobiDB-lite"/>
    </source>
</evidence>
<reference evidence="3 4" key="1">
    <citation type="submission" date="2018-04" db="EMBL/GenBank/DDBJ databases">
        <title>Genomic Encyclopedia of Archaeal and Bacterial Type Strains, Phase II (KMG-II): from individual species to whole genera.</title>
        <authorList>
            <person name="Goeker M."/>
        </authorList>
    </citation>
    <scope>NUCLEOTIDE SEQUENCE [LARGE SCALE GENOMIC DNA]</scope>
    <source>
        <strain evidence="3 4">DSM 23382</strain>
    </source>
</reference>
<dbReference type="InterPro" id="IPR021136">
    <property type="entry name" value="Flagellar_hook_control-like_C"/>
</dbReference>
<keyword evidence="3" id="KW-0969">Cilium</keyword>
<feature type="compositionally biased region" description="Gly residues" evidence="1">
    <location>
        <begin position="642"/>
        <end position="654"/>
    </location>
</feature>
<dbReference type="CDD" id="cd17470">
    <property type="entry name" value="T3SS_Flik_C"/>
    <property type="match status" value="1"/>
</dbReference>
<dbReference type="Pfam" id="PF02120">
    <property type="entry name" value="Flg_hook"/>
    <property type="match status" value="1"/>
</dbReference>
<evidence type="ECO:0000313" key="3">
    <source>
        <dbReference type="EMBL" id="PTW54999.1"/>
    </source>
</evidence>
<feature type="compositionally biased region" description="Low complexity" evidence="1">
    <location>
        <begin position="426"/>
        <end position="440"/>
    </location>
</feature>
<feature type="region of interest" description="Disordered" evidence="1">
    <location>
        <begin position="281"/>
        <end position="348"/>
    </location>
</feature>
<feature type="region of interest" description="Disordered" evidence="1">
    <location>
        <begin position="49"/>
        <end position="68"/>
    </location>
</feature>
<feature type="domain" description="Flagellar hook-length control protein-like C-terminal" evidence="2">
    <location>
        <begin position="559"/>
        <end position="642"/>
    </location>
</feature>
<feature type="compositionally biased region" description="Polar residues" evidence="1">
    <location>
        <begin position="416"/>
        <end position="425"/>
    </location>
</feature>
<feature type="compositionally biased region" description="Low complexity" evidence="1">
    <location>
        <begin position="655"/>
        <end position="669"/>
    </location>
</feature>
<sequence length="697" mass="67062">MLTFESMSSLDPTMGGFSVGAGAGTASGNQGGGASGQFAAQLSGVMSGGATSASDAGSAGQPASAGTSGMSGGSFDVLGVIQADIDLGADTTVAVAASPTGELAQAVVQALAATPDDGEAVADGDGTDTGDGAVDEGTAALKAGLAFVPQVDAVTGADAATVNAGAQTNTASDGTMPVQDAPTSGAPAAGQASSGDAGLDLPTFFPQVAGASASGDQAAGDAAMNAQSSGTSPAQGGAPAQVPAAANASGAAAMAGGIEAKAGSTADAVANTLKDSETAVAADGAGKDAKSAGSPADKANVDKSSAAGAPAQTASDKALARSPAVTLPSGSPAGGETAAAGKSDNAATDSAVLSVKAMRNGPTATVSTAPVADGDENVPVVVAKTNSKASALNMDGANSADPTDADKGADPAKPQATPQRTPDQVSAQSAGLKAAAGAGQPVDDGDPRLNNLSSVSDVGDDGDAEIQKVEPQGANKSTAHERTRGVTGASAVLAGAAATSADKAVDGAKSDTLDPLVLGTSVDGSAANVRGADGQAVRAAQSGQGTATALPTAMVATEIARNAQRGVTRFEIRLDPPELGRVDVHLKINDDGKVQAHLVVERRDTLDMFMRDQRGMERALENAGLKANSDGGLQFSLKDQGQGQGFAGGDGNQNGNGTPTGPLAGGPAASEAADQQQMLDRIAAYSRHGAGGVDIRI</sequence>
<feature type="region of interest" description="Disordered" evidence="1">
    <location>
        <begin position="631"/>
        <end position="675"/>
    </location>
</feature>
<keyword evidence="4" id="KW-1185">Reference proteome</keyword>
<comment type="caution">
    <text evidence="3">The sequence shown here is derived from an EMBL/GenBank/DDBJ whole genome shotgun (WGS) entry which is preliminary data.</text>
</comment>
<protein>
    <submittedName>
        <fullName evidence="3">Flagellar hook-length control protein FliK</fullName>
    </submittedName>
</protein>
<feature type="region of interest" description="Disordered" evidence="1">
    <location>
        <begin position="392"/>
        <end position="463"/>
    </location>
</feature>
<dbReference type="EMBL" id="QAYG01000013">
    <property type="protein sequence ID" value="PTW54999.1"/>
    <property type="molecule type" value="Genomic_DNA"/>
</dbReference>
<feature type="region of interest" description="Disordered" evidence="1">
    <location>
        <begin position="167"/>
        <end position="203"/>
    </location>
</feature>
<feature type="region of interest" description="Disordered" evidence="1">
    <location>
        <begin position="219"/>
        <end position="242"/>
    </location>
</feature>